<dbReference type="Pfam" id="PF13181">
    <property type="entry name" value="TPR_8"/>
    <property type="match status" value="2"/>
</dbReference>
<dbReference type="GO" id="GO:0006355">
    <property type="term" value="P:regulation of DNA-templated transcription"/>
    <property type="evidence" value="ECO:0007669"/>
    <property type="project" value="InterPro"/>
</dbReference>
<dbReference type="Proteomes" id="UP000293874">
    <property type="component" value="Unassembled WGS sequence"/>
</dbReference>
<evidence type="ECO:0000256" key="3">
    <source>
        <dbReference type="SAM" id="Phobius"/>
    </source>
</evidence>
<dbReference type="AlphaFoldDB" id="A0A4V2F0X7"/>
<feature type="repeat" description="TPR" evidence="1">
    <location>
        <begin position="206"/>
        <end position="239"/>
    </location>
</feature>
<dbReference type="SUPFAM" id="SSF48452">
    <property type="entry name" value="TPR-like"/>
    <property type="match status" value="1"/>
</dbReference>
<dbReference type="InterPro" id="IPR011990">
    <property type="entry name" value="TPR-like_helical_dom_sf"/>
</dbReference>
<keyword evidence="5" id="KW-1185">Reference proteome</keyword>
<evidence type="ECO:0000313" key="5">
    <source>
        <dbReference type="Proteomes" id="UP000293874"/>
    </source>
</evidence>
<dbReference type="Gene3D" id="1.25.40.10">
    <property type="entry name" value="Tetratricopeptide repeat domain"/>
    <property type="match status" value="2"/>
</dbReference>
<protein>
    <submittedName>
        <fullName evidence="4">Tetratricopeptide repeat protein</fullName>
    </submittedName>
</protein>
<proteinExistence type="predicted"/>
<feature type="repeat" description="TPR" evidence="1">
    <location>
        <begin position="166"/>
        <end position="199"/>
    </location>
</feature>
<keyword evidence="3" id="KW-0472">Membrane</keyword>
<keyword evidence="2" id="KW-0175">Coiled coil</keyword>
<dbReference type="InterPro" id="IPR019734">
    <property type="entry name" value="TPR_rpt"/>
</dbReference>
<sequence>MTNRTNRFLCIKASLFAITWLFVFSANGQYESWLNRSYRERVGDIKVFIDGLIFNPDSISVFKKIDSLKSFGEKHNDKEIILEAELVHAYYLSIHASDRNRVINLFQQLIENAKAKGSLVHEARGHRHLSYYYWNYLKNYELAFEQFLLLDQVLEKMNSDTFPDKLDHLYQIGRAYYHFSEHREAITYFKKALSLPETPFNKIYVNQARNTMGMSYQAINQLDSADLCFRELIKSNPGNIWEGIASGNLGYSYYLRNDFDTAIPLLEKDVVLAIKEQDWGLASGSAMTLADIYFKKNQLSKAKEQTLQAREYVLRSNQYSRYRYLFPLMSKMYAAEGKLPLSNAYLDSAIIVKDSLAREFNALQMMRAAQKAEQDQYRATVKDIENKRLLNKIERNLLIGVVLLMILIAWFWYRQQVKKQQRQEEQVRRAEEELASATRQLNEFARHISEKNKLIDLLQEQNGQQDNELFVQLQQSTILTEEEWDSFRNLFERVHSGYLRRLKTKLPELSPAEIRFMTLAKLQFTNKEMAATLGVSQQAIRTTWHRLRKKLDLPEEGSLEELVNSI</sequence>
<dbReference type="GO" id="GO:0003677">
    <property type="term" value="F:DNA binding"/>
    <property type="evidence" value="ECO:0007669"/>
    <property type="project" value="InterPro"/>
</dbReference>
<keyword evidence="3" id="KW-1133">Transmembrane helix</keyword>
<dbReference type="InterPro" id="IPR036388">
    <property type="entry name" value="WH-like_DNA-bd_sf"/>
</dbReference>
<reference evidence="4 5" key="1">
    <citation type="submission" date="2019-02" db="EMBL/GenBank/DDBJ databases">
        <title>Genomic Encyclopedia of Type Strains, Phase IV (KMG-IV): sequencing the most valuable type-strain genomes for metagenomic binning, comparative biology and taxonomic classification.</title>
        <authorList>
            <person name="Goeker M."/>
        </authorList>
    </citation>
    <scope>NUCLEOTIDE SEQUENCE [LARGE SCALE GENOMIC DNA]</scope>
    <source>
        <strain evidence="4 5">DSM 18116</strain>
    </source>
</reference>
<dbReference type="InterPro" id="IPR016032">
    <property type="entry name" value="Sig_transdc_resp-reg_C-effctor"/>
</dbReference>
<gene>
    <name evidence="4" type="ORF">EV199_3579</name>
</gene>
<dbReference type="Gene3D" id="1.10.10.10">
    <property type="entry name" value="Winged helix-like DNA-binding domain superfamily/Winged helix DNA-binding domain"/>
    <property type="match status" value="1"/>
</dbReference>
<evidence type="ECO:0000313" key="4">
    <source>
        <dbReference type="EMBL" id="RZS71671.1"/>
    </source>
</evidence>
<feature type="transmembrane region" description="Helical" evidence="3">
    <location>
        <begin position="397"/>
        <end position="413"/>
    </location>
</feature>
<dbReference type="SMART" id="SM00028">
    <property type="entry name" value="TPR"/>
    <property type="match status" value="3"/>
</dbReference>
<dbReference type="PROSITE" id="PS50005">
    <property type="entry name" value="TPR"/>
    <property type="match status" value="2"/>
</dbReference>
<evidence type="ECO:0000256" key="1">
    <source>
        <dbReference type="PROSITE-ProRule" id="PRU00339"/>
    </source>
</evidence>
<organism evidence="4 5">
    <name type="scientific">Pseudobacter ginsenosidimutans</name>
    <dbReference type="NCBI Taxonomy" id="661488"/>
    <lineage>
        <taxon>Bacteria</taxon>
        <taxon>Pseudomonadati</taxon>
        <taxon>Bacteroidota</taxon>
        <taxon>Chitinophagia</taxon>
        <taxon>Chitinophagales</taxon>
        <taxon>Chitinophagaceae</taxon>
        <taxon>Pseudobacter</taxon>
    </lineage>
</organism>
<dbReference type="SUPFAM" id="SSF46894">
    <property type="entry name" value="C-terminal effector domain of the bipartite response regulators"/>
    <property type="match status" value="1"/>
</dbReference>
<name>A0A4V2F0X7_9BACT</name>
<accession>A0A4V2F0X7</accession>
<keyword evidence="1" id="KW-0802">TPR repeat</keyword>
<evidence type="ECO:0000256" key="2">
    <source>
        <dbReference type="SAM" id="Coils"/>
    </source>
</evidence>
<comment type="caution">
    <text evidence="4">The sequence shown here is derived from an EMBL/GenBank/DDBJ whole genome shotgun (WGS) entry which is preliminary data.</text>
</comment>
<feature type="coiled-coil region" evidence="2">
    <location>
        <begin position="413"/>
        <end position="447"/>
    </location>
</feature>
<dbReference type="RefSeq" id="WP_130542147.1">
    <property type="nucleotide sequence ID" value="NZ_CP042431.1"/>
</dbReference>
<keyword evidence="3" id="KW-0812">Transmembrane</keyword>
<dbReference type="OrthoDB" id="920116at2"/>
<dbReference type="EMBL" id="SGXA01000002">
    <property type="protein sequence ID" value="RZS71671.1"/>
    <property type="molecule type" value="Genomic_DNA"/>
</dbReference>